<evidence type="ECO:0000313" key="9">
    <source>
        <dbReference type="Proteomes" id="UP000602198"/>
    </source>
</evidence>
<dbReference type="SUPFAM" id="SSF158694">
    <property type="entry name" value="UraD-Like"/>
    <property type="match status" value="1"/>
</dbReference>
<comment type="catalytic activity">
    <reaction evidence="1">
        <text>5-hydroxy-2-oxo-4-ureido-2,5-dihydro-1H-imidazole-5-carboxylate + H(+) = (S)-allantoin + CO2</text>
        <dbReference type="Rhea" id="RHEA:26301"/>
        <dbReference type="ChEBI" id="CHEBI:15378"/>
        <dbReference type="ChEBI" id="CHEBI:15678"/>
        <dbReference type="ChEBI" id="CHEBI:16526"/>
        <dbReference type="ChEBI" id="CHEBI:58639"/>
        <dbReference type="EC" id="4.1.1.97"/>
    </reaction>
</comment>
<dbReference type="InterPro" id="IPR036778">
    <property type="entry name" value="OHCU_decarboxylase_sf"/>
</dbReference>
<evidence type="ECO:0000256" key="3">
    <source>
        <dbReference type="ARBA" id="ARBA00012257"/>
    </source>
</evidence>
<dbReference type="NCBIfam" id="TIGR03180">
    <property type="entry name" value="UraD_2"/>
    <property type="match status" value="1"/>
</dbReference>
<evidence type="ECO:0000256" key="6">
    <source>
        <dbReference type="ARBA" id="ARBA00023239"/>
    </source>
</evidence>
<reference evidence="8 9" key="1">
    <citation type="submission" date="2021-01" db="EMBL/GenBank/DDBJ databases">
        <title>WGS of actinomycetes isolated from Thailand.</title>
        <authorList>
            <person name="Thawai C."/>
        </authorList>
    </citation>
    <scope>NUCLEOTIDE SEQUENCE [LARGE SCALE GENOMIC DNA]</scope>
    <source>
        <strain evidence="8 9">LPG 2</strain>
    </source>
</reference>
<evidence type="ECO:0000256" key="4">
    <source>
        <dbReference type="ARBA" id="ARBA00022631"/>
    </source>
</evidence>
<comment type="pathway">
    <text evidence="2">Purine metabolism; urate degradation; (S)-allantoin from urate: step 3/3.</text>
</comment>
<dbReference type="GO" id="GO:0051997">
    <property type="term" value="F:2-oxo-4-hydroxy-4-carboxy-5-ureidoimidazoline decarboxylase activity"/>
    <property type="evidence" value="ECO:0007669"/>
    <property type="project" value="UniProtKB-EC"/>
</dbReference>
<dbReference type="NCBIfam" id="NF010372">
    <property type="entry name" value="PRK13798.1"/>
    <property type="match status" value="1"/>
</dbReference>
<organism evidence="8 9">
    <name type="scientific">Nocardia acididurans</name>
    <dbReference type="NCBI Taxonomy" id="2802282"/>
    <lineage>
        <taxon>Bacteria</taxon>
        <taxon>Bacillati</taxon>
        <taxon>Actinomycetota</taxon>
        <taxon>Actinomycetes</taxon>
        <taxon>Mycobacteriales</taxon>
        <taxon>Nocardiaceae</taxon>
        <taxon>Nocardia</taxon>
    </lineage>
</organism>
<dbReference type="RefSeq" id="WP_201948184.1">
    <property type="nucleotide sequence ID" value="NZ_JAERRJ010000005.1"/>
</dbReference>
<gene>
    <name evidence="8" type="primary">uraD</name>
    <name evidence="8" type="ORF">JK358_15480</name>
</gene>
<dbReference type="Proteomes" id="UP000602198">
    <property type="component" value="Unassembled WGS sequence"/>
</dbReference>
<dbReference type="EC" id="4.1.1.97" evidence="3"/>
<evidence type="ECO:0000256" key="2">
    <source>
        <dbReference type="ARBA" id="ARBA00004754"/>
    </source>
</evidence>
<dbReference type="PANTHER" id="PTHR43466">
    <property type="entry name" value="2-OXO-4-HYDROXY-4-CARBOXY-5-UREIDOIMIDAZOLINE DECARBOXYLASE-RELATED"/>
    <property type="match status" value="1"/>
</dbReference>
<comment type="caution">
    <text evidence="8">The sequence shown here is derived from an EMBL/GenBank/DDBJ whole genome shotgun (WGS) entry which is preliminary data.</text>
</comment>
<keyword evidence="4" id="KW-0659">Purine metabolism</keyword>
<dbReference type="InterPro" id="IPR017595">
    <property type="entry name" value="OHCU_decarboxylase-2"/>
</dbReference>
<dbReference type="Pfam" id="PF09349">
    <property type="entry name" value="OHCU_decarbox"/>
    <property type="match status" value="1"/>
</dbReference>
<dbReference type="PANTHER" id="PTHR43466:SF1">
    <property type="entry name" value="2-OXO-4-HYDROXY-4-CARBOXY-5-UREIDOIMIDAZOLINE DECARBOXYLASE-RELATED"/>
    <property type="match status" value="1"/>
</dbReference>
<evidence type="ECO:0000259" key="7">
    <source>
        <dbReference type="Pfam" id="PF09349"/>
    </source>
</evidence>
<keyword evidence="5" id="KW-0210">Decarboxylase</keyword>
<dbReference type="InterPro" id="IPR018020">
    <property type="entry name" value="OHCU_decarboxylase"/>
</dbReference>
<dbReference type="EMBL" id="JAERRJ010000005">
    <property type="protein sequence ID" value="MBL1075797.1"/>
    <property type="molecule type" value="Genomic_DNA"/>
</dbReference>
<accession>A0ABS1M561</accession>
<keyword evidence="9" id="KW-1185">Reference proteome</keyword>
<proteinExistence type="predicted"/>
<sequence>MTQTEIGLTAFDALPESAAVETLLSCCSSPAWAAGVAARRPYADLESLLSAADAVLEALTEAEIDRALAGHPRIGERPDSANSAREQAGMATADDVVRAAIADGNRVYEQRFGHVYLVCATGRTPAELLSILESRLGNAAADERRIVRRELVQINRIRLRRMIGEEGAS</sequence>
<evidence type="ECO:0000256" key="1">
    <source>
        <dbReference type="ARBA" id="ARBA00001163"/>
    </source>
</evidence>
<name>A0ABS1M561_9NOCA</name>
<protein>
    <recommendedName>
        <fullName evidence="3">2-oxo-4-hydroxy-4-carboxy-5-ureidoimidazoline decarboxylase</fullName>
        <ecNumber evidence="3">4.1.1.97</ecNumber>
    </recommendedName>
</protein>
<keyword evidence="6 8" id="KW-0456">Lyase</keyword>
<evidence type="ECO:0000256" key="5">
    <source>
        <dbReference type="ARBA" id="ARBA00022793"/>
    </source>
</evidence>
<dbReference type="Gene3D" id="1.10.3330.10">
    <property type="entry name" value="Oxo-4-hydroxy-4-carboxy-5-ureidoimidazoline decarboxylase"/>
    <property type="match status" value="1"/>
</dbReference>
<feature type="domain" description="Oxo-4-hydroxy-4-carboxy-5-ureidoimidazoline decarboxylase" evidence="7">
    <location>
        <begin position="13"/>
        <end position="160"/>
    </location>
</feature>
<evidence type="ECO:0000313" key="8">
    <source>
        <dbReference type="EMBL" id="MBL1075797.1"/>
    </source>
</evidence>